<feature type="domain" description="Glycosyltransferase subfamily 4-like N-terminal" evidence="2">
    <location>
        <begin position="16"/>
        <end position="205"/>
    </location>
</feature>
<gene>
    <name evidence="3" type="ORF">A2971_02685</name>
</gene>
<dbReference type="SUPFAM" id="SSF53756">
    <property type="entry name" value="UDP-Glycosyltransferase/glycogen phosphorylase"/>
    <property type="match status" value="1"/>
</dbReference>
<sequence length="393" mass="44785">MKILFVASHLPYPLHSGGQVRVYNLLSRLGKKHEVTLFAFLRSETEKEYIKELSFCRKIDTVYRGHAWQPHYVTKSLLSTYPLLFATYAKDEMRAKITKELSNSRYDLVHIEPSYVWPALPTVDLPVVVGEHNIEYSGYRGYVDSFSFVPLRPFLMFDVVKLKWWEQKVWKKAARVVAVSDEDRRIITKTAGSKVDVVPNGVDLRQFPFKPKKPTLSPVFLFVGYFGWLQNRDAVRFLAGDIWPLLKERYPNAELRIVGRQAPTELVSFIRAKGILLLEGVSDIAHEYQKADILLAPIRLGSGSRYKILEAMASGLPVLTTSVGAGGLHVFHKKEVMIGDNPKDFVGAVGELITNDTLRSAIVNAARKRIEASYSWEIISRDLEKVWEKSCRK</sequence>
<name>A0A1F6AVV8_9BACT</name>
<dbReference type="Proteomes" id="UP000178461">
    <property type="component" value="Unassembled WGS sequence"/>
</dbReference>
<keyword evidence="1" id="KW-0808">Transferase</keyword>
<protein>
    <recommendedName>
        <fullName evidence="2">Glycosyltransferase subfamily 4-like N-terminal domain-containing protein</fullName>
    </recommendedName>
</protein>
<dbReference type="GO" id="GO:0009103">
    <property type="term" value="P:lipopolysaccharide biosynthetic process"/>
    <property type="evidence" value="ECO:0007669"/>
    <property type="project" value="TreeGrafter"/>
</dbReference>
<dbReference type="EMBL" id="MFJW01000043">
    <property type="protein sequence ID" value="OGG28819.1"/>
    <property type="molecule type" value="Genomic_DNA"/>
</dbReference>
<dbReference type="PANTHER" id="PTHR46401">
    <property type="entry name" value="GLYCOSYLTRANSFERASE WBBK-RELATED"/>
    <property type="match status" value="1"/>
</dbReference>
<comment type="caution">
    <text evidence="3">The sequence shown here is derived from an EMBL/GenBank/DDBJ whole genome shotgun (WGS) entry which is preliminary data.</text>
</comment>
<dbReference type="AlphaFoldDB" id="A0A1F6AVV8"/>
<dbReference type="GO" id="GO:0016757">
    <property type="term" value="F:glycosyltransferase activity"/>
    <property type="evidence" value="ECO:0007669"/>
    <property type="project" value="TreeGrafter"/>
</dbReference>
<evidence type="ECO:0000259" key="2">
    <source>
        <dbReference type="Pfam" id="PF13439"/>
    </source>
</evidence>
<dbReference type="InterPro" id="IPR028098">
    <property type="entry name" value="Glyco_trans_4-like_N"/>
</dbReference>
<accession>A0A1F6AVV8</accession>
<proteinExistence type="predicted"/>
<dbReference type="Pfam" id="PF13439">
    <property type="entry name" value="Glyco_transf_4"/>
    <property type="match status" value="1"/>
</dbReference>
<dbReference type="PANTHER" id="PTHR46401:SF2">
    <property type="entry name" value="GLYCOSYLTRANSFERASE WBBK-RELATED"/>
    <property type="match status" value="1"/>
</dbReference>
<dbReference type="CDD" id="cd03801">
    <property type="entry name" value="GT4_PimA-like"/>
    <property type="match status" value="1"/>
</dbReference>
<evidence type="ECO:0000313" key="3">
    <source>
        <dbReference type="EMBL" id="OGG28819.1"/>
    </source>
</evidence>
<dbReference type="Gene3D" id="3.40.50.2000">
    <property type="entry name" value="Glycogen Phosphorylase B"/>
    <property type="match status" value="2"/>
</dbReference>
<evidence type="ECO:0000313" key="4">
    <source>
        <dbReference type="Proteomes" id="UP000178461"/>
    </source>
</evidence>
<dbReference type="Pfam" id="PF13692">
    <property type="entry name" value="Glyco_trans_1_4"/>
    <property type="match status" value="1"/>
</dbReference>
<reference evidence="3 4" key="1">
    <citation type="journal article" date="2016" name="Nat. Commun.">
        <title>Thousands of microbial genomes shed light on interconnected biogeochemical processes in an aquifer system.</title>
        <authorList>
            <person name="Anantharaman K."/>
            <person name="Brown C.T."/>
            <person name="Hug L.A."/>
            <person name="Sharon I."/>
            <person name="Castelle C.J."/>
            <person name="Probst A.J."/>
            <person name="Thomas B.C."/>
            <person name="Singh A."/>
            <person name="Wilkins M.J."/>
            <person name="Karaoz U."/>
            <person name="Brodie E.L."/>
            <person name="Williams K.H."/>
            <person name="Hubbard S.S."/>
            <person name="Banfield J.F."/>
        </authorList>
    </citation>
    <scope>NUCLEOTIDE SEQUENCE [LARGE SCALE GENOMIC DNA]</scope>
</reference>
<evidence type="ECO:0000256" key="1">
    <source>
        <dbReference type="ARBA" id="ARBA00022679"/>
    </source>
</evidence>
<organism evidence="3 4">
    <name type="scientific">Candidatus Gottesmanbacteria bacterium RIFCSPLOWO2_01_FULL_46_21</name>
    <dbReference type="NCBI Taxonomy" id="1798393"/>
    <lineage>
        <taxon>Bacteria</taxon>
        <taxon>Candidatus Gottesmaniibacteriota</taxon>
    </lineage>
</organism>